<protein>
    <recommendedName>
        <fullName evidence="5">N-acetyltransferase domain-containing protein</fullName>
    </recommendedName>
</protein>
<gene>
    <name evidence="3" type="ORF">GWI33_017340</name>
</gene>
<dbReference type="PANTHER" id="PTHR20905">
    <property type="entry name" value="N-ACETYLTRANSFERASE-RELATED"/>
    <property type="match status" value="1"/>
</dbReference>
<dbReference type="PANTHER" id="PTHR20905:SF28">
    <property type="entry name" value="GH28833P-RELATED"/>
    <property type="match status" value="1"/>
</dbReference>
<dbReference type="EMBL" id="JAACXV010014206">
    <property type="protein sequence ID" value="KAF7269614.1"/>
    <property type="molecule type" value="Genomic_DNA"/>
</dbReference>
<dbReference type="AlphaFoldDB" id="A0A834HYC6"/>
<feature type="region of interest" description="Disordered" evidence="2">
    <location>
        <begin position="263"/>
        <end position="294"/>
    </location>
</feature>
<dbReference type="Proteomes" id="UP000625711">
    <property type="component" value="Unassembled WGS sequence"/>
</dbReference>
<evidence type="ECO:0000256" key="1">
    <source>
        <dbReference type="SAM" id="Coils"/>
    </source>
</evidence>
<comment type="caution">
    <text evidence="3">The sequence shown here is derived from an EMBL/GenBank/DDBJ whole genome shotgun (WGS) entry which is preliminary data.</text>
</comment>
<reference evidence="3" key="1">
    <citation type="submission" date="2020-08" db="EMBL/GenBank/DDBJ databases">
        <title>Genome sequencing and assembly of the red palm weevil Rhynchophorus ferrugineus.</title>
        <authorList>
            <person name="Dias G.B."/>
            <person name="Bergman C.M."/>
            <person name="Manee M."/>
        </authorList>
    </citation>
    <scope>NUCLEOTIDE SEQUENCE</scope>
    <source>
        <strain evidence="3">AA-2017</strain>
        <tissue evidence="3">Whole larva</tissue>
    </source>
</reference>
<keyword evidence="4" id="KW-1185">Reference proteome</keyword>
<dbReference type="OrthoDB" id="6588672at2759"/>
<keyword evidence="1" id="KW-0175">Coiled coil</keyword>
<name>A0A834HYC6_RHYFE</name>
<accession>A0A834HYC6</accession>
<evidence type="ECO:0008006" key="5">
    <source>
        <dbReference type="Google" id="ProtNLM"/>
    </source>
</evidence>
<feature type="compositionally biased region" description="Basic and acidic residues" evidence="2">
    <location>
        <begin position="272"/>
        <end position="285"/>
    </location>
</feature>
<proteinExistence type="predicted"/>
<dbReference type="InterPro" id="IPR016181">
    <property type="entry name" value="Acyl_CoA_acyltransferase"/>
</dbReference>
<evidence type="ECO:0000313" key="4">
    <source>
        <dbReference type="Proteomes" id="UP000625711"/>
    </source>
</evidence>
<evidence type="ECO:0000256" key="2">
    <source>
        <dbReference type="SAM" id="MobiDB-lite"/>
    </source>
</evidence>
<dbReference type="SUPFAM" id="SSF55729">
    <property type="entry name" value="Acyl-CoA N-acyltransferases (Nat)"/>
    <property type="match status" value="1"/>
</dbReference>
<dbReference type="GO" id="GO:0008080">
    <property type="term" value="F:N-acetyltransferase activity"/>
    <property type="evidence" value="ECO:0007669"/>
    <property type="project" value="TreeGrafter"/>
</dbReference>
<dbReference type="Gene3D" id="3.40.630.30">
    <property type="match status" value="1"/>
</dbReference>
<organism evidence="3 4">
    <name type="scientific">Rhynchophorus ferrugineus</name>
    <name type="common">Red palm weevil</name>
    <name type="synonym">Curculio ferrugineus</name>
    <dbReference type="NCBI Taxonomy" id="354439"/>
    <lineage>
        <taxon>Eukaryota</taxon>
        <taxon>Metazoa</taxon>
        <taxon>Ecdysozoa</taxon>
        <taxon>Arthropoda</taxon>
        <taxon>Hexapoda</taxon>
        <taxon>Insecta</taxon>
        <taxon>Pterygota</taxon>
        <taxon>Neoptera</taxon>
        <taxon>Endopterygota</taxon>
        <taxon>Coleoptera</taxon>
        <taxon>Polyphaga</taxon>
        <taxon>Cucujiformia</taxon>
        <taxon>Curculionidae</taxon>
        <taxon>Dryophthorinae</taxon>
        <taxon>Rhynchophorus</taxon>
    </lineage>
</organism>
<sequence length="294" mass="34026">MSRRLRIEEEKAKQLKDELQEEEDKIKLQQERIFGPLVWRRLQNGIKIQDLQELYFEKAIDLVLSAFVQEDVLFRNTKFKDDSASIKSFTSRLIYKLNDRASIIAIDDDNDGFVAGVLILNPVQKCDFGRVYSRTMLVEGEAYRGITDFMNYINRKVDVFQQCNCDIYLRYYLLCIHPEYRGRRLGYQMMMVGLDIARHLNIPIAMGVFNSYSLQKLARKIGIDQTLFEYQYVKWADRNGGLVFCDPGAGNYTCNVMVGVVPPPPEPEAPPEPEKKEPKGKSTRADKKKAKSKK</sequence>
<dbReference type="CDD" id="cd04301">
    <property type="entry name" value="NAT_SF"/>
    <property type="match status" value="1"/>
</dbReference>
<feature type="coiled-coil region" evidence="1">
    <location>
        <begin position="2"/>
        <end position="32"/>
    </location>
</feature>
<evidence type="ECO:0000313" key="3">
    <source>
        <dbReference type="EMBL" id="KAF7269614.1"/>
    </source>
</evidence>